<accession>A0A2J6SFJ9</accession>
<evidence type="ECO:0000313" key="3">
    <source>
        <dbReference type="Proteomes" id="UP000235371"/>
    </source>
</evidence>
<evidence type="ECO:0000313" key="2">
    <source>
        <dbReference type="EMBL" id="PMD49537.1"/>
    </source>
</evidence>
<feature type="region of interest" description="Disordered" evidence="1">
    <location>
        <begin position="47"/>
        <end position="93"/>
    </location>
</feature>
<protein>
    <submittedName>
        <fullName evidence="2">Uncharacterized protein</fullName>
    </submittedName>
</protein>
<dbReference type="OrthoDB" id="45365at2759"/>
<feature type="compositionally biased region" description="Basic and acidic residues" evidence="1">
    <location>
        <begin position="186"/>
        <end position="204"/>
    </location>
</feature>
<proteinExistence type="predicted"/>
<dbReference type="EMBL" id="KZ613920">
    <property type="protein sequence ID" value="PMD49537.1"/>
    <property type="molecule type" value="Genomic_DNA"/>
</dbReference>
<reference evidence="2 3" key="1">
    <citation type="submission" date="2016-04" db="EMBL/GenBank/DDBJ databases">
        <title>A degradative enzymes factory behind the ericoid mycorrhizal symbiosis.</title>
        <authorList>
            <consortium name="DOE Joint Genome Institute"/>
            <person name="Martino E."/>
            <person name="Morin E."/>
            <person name="Grelet G."/>
            <person name="Kuo A."/>
            <person name="Kohler A."/>
            <person name="Daghino S."/>
            <person name="Barry K."/>
            <person name="Choi C."/>
            <person name="Cichocki N."/>
            <person name="Clum A."/>
            <person name="Copeland A."/>
            <person name="Hainaut M."/>
            <person name="Haridas S."/>
            <person name="Labutti K."/>
            <person name="Lindquist E."/>
            <person name="Lipzen A."/>
            <person name="Khouja H.-R."/>
            <person name="Murat C."/>
            <person name="Ohm R."/>
            <person name="Olson A."/>
            <person name="Spatafora J."/>
            <person name="Veneault-Fourrey C."/>
            <person name="Henrissat B."/>
            <person name="Grigoriev I."/>
            <person name="Martin F."/>
            <person name="Perotto S."/>
        </authorList>
    </citation>
    <scope>NUCLEOTIDE SEQUENCE [LARGE SCALE GENOMIC DNA]</scope>
    <source>
        <strain evidence="2 3">E</strain>
    </source>
</reference>
<feature type="region of interest" description="Disordered" evidence="1">
    <location>
        <begin position="182"/>
        <end position="205"/>
    </location>
</feature>
<organism evidence="2 3">
    <name type="scientific">Hyaloscypha bicolor E</name>
    <dbReference type="NCBI Taxonomy" id="1095630"/>
    <lineage>
        <taxon>Eukaryota</taxon>
        <taxon>Fungi</taxon>
        <taxon>Dikarya</taxon>
        <taxon>Ascomycota</taxon>
        <taxon>Pezizomycotina</taxon>
        <taxon>Leotiomycetes</taxon>
        <taxon>Helotiales</taxon>
        <taxon>Hyaloscyphaceae</taxon>
        <taxon>Hyaloscypha</taxon>
        <taxon>Hyaloscypha bicolor</taxon>
    </lineage>
</organism>
<dbReference type="GeneID" id="36579727"/>
<dbReference type="AlphaFoldDB" id="A0A2J6SFJ9"/>
<dbReference type="STRING" id="1095630.A0A2J6SFJ9"/>
<name>A0A2J6SFJ9_9HELO</name>
<evidence type="ECO:0000256" key="1">
    <source>
        <dbReference type="SAM" id="MobiDB-lite"/>
    </source>
</evidence>
<dbReference type="InParanoid" id="A0A2J6SFJ9"/>
<feature type="region of interest" description="Disordered" evidence="1">
    <location>
        <begin position="107"/>
        <end position="130"/>
    </location>
</feature>
<dbReference type="RefSeq" id="XP_024726441.1">
    <property type="nucleotide sequence ID" value="XM_024871645.1"/>
</dbReference>
<feature type="compositionally biased region" description="Polar residues" evidence="1">
    <location>
        <begin position="69"/>
        <end position="81"/>
    </location>
</feature>
<keyword evidence="3" id="KW-1185">Reference proteome</keyword>
<dbReference type="Proteomes" id="UP000235371">
    <property type="component" value="Unassembled WGS sequence"/>
</dbReference>
<gene>
    <name evidence="2" type="ORF">K444DRAFT_290074</name>
</gene>
<sequence length="313" mass="35799">MLTTLDFAQKIATRKLSTIESQEEDDQEEAVTQTLIIAQQATIAELERLEEEQESTDIDHPLSADEEINPNSEGQSATAPTHPSIPPSPRNEANRRSAYLNDILLGSSIDADPRPRSLESNWTSTHSWRQSSTSSRQSVYLLQKWTDQGGEKPGTLDTTSSPPIPTETERLRELELQLSQSLQTHQELKASYEAREQEAEETNRKKLSQLENDYQSAVHYVKGTEKLLKRMKEELAKYKADMKKMEAKVIYVTIQLNKSRADYTKIKEEAEEAKATYEAREKETEKTYREKLTQLESDYQSAVHYVKSTEKLL</sequence>